<protein>
    <submittedName>
        <fullName evidence="1">Uncharacterized protein</fullName>
    </submittedName>
</protein>
<reference evidence="1 2" key="1">
    <citation type="journal article" date="2019" name="ISME J.">
        <title>Genome analyses of uncultured TG2/ZB3 bacteria in 'Margulisbacteria' specifically attached to ectosymbiotic spirochetes of protists in the termite gut.</title>
        <authorList>
            <person name="Utami Y.D."/>
            <person name="Kuwahara H."/>
            <person name="Igai K."/>
            <person name="Murakami T."/>
            <person name="Sugaya K."/>
            <person name="Morikawa T."/>
            <person name="Nagura Y."/>
            <person name="Yuki M."/>
            <person name="Deevong P."/>
            <person name="Inoue T."/>
            <person name="Kihara K."/>
            <person name="Lo N."/>
            <person name="Yamada A."/>
            <person name="Ohkuma M."/>
            <person name="Hongoh Y."/>
        </authorList>
    </citation>
    <scope>NUCLEOTIDE SEQUENCE [LARGE SCALE GENOMIC DNA]</scope>
    <source>
        <strain evidence="1">NkOx7-01</strain>
    </source>
</reference>
<evidence type="ECO:0000313" key="2">
    <source>
        <dbReference type="Proteomes" id="UP000269352"/>
    </source>
</evidence>
<dbReference type="EMBL" id="BGZN01000152">
    <property type="protein sequence ID" value="GBR75081.1"/>
    <property type="molecule type" value="Genomic_DNA"/>
</dbReference>
<accession>A0A388TEK3</accession>
<proteinExistence type="predicted"/>
<dbReference type="AlphaFoldDB" id="A0A388TEK3"/>
<name>A0A388TEK3_TERA1</name>
<comment type="caution">
    <text evidence="1">The sequence shown here is derived from an EMBL/GenBank/DDBJ whole genome shotgun (WGS) entry which is preliminary data.</text>
</comment>
<sequence length="35" mass="4037">MKDKFYLRIGKKEKGFVVKASARPIYESLSTNPYA</sequence>
<gene>
    <name evidence="1" type="ORF">NO1_2142</name>
</gene>
<dbReference type="Proteomes" id="UP000269352">
    <property type="component" value="Unassembled WGS sequence"/>
</dbReference>
<keyword evidence="2" id="KW-1185">Reference proteome</keyword>
<organism evidence="1 2">
    <name type="scientific">Termititenax aidoneus</name>
    <dbReference type="NCBI Taxonomy" id="2218524"/>
    <lineage>
        <taxon>Bacteria</taxon>
        <taxon>Bacillati</taxon>
        <taxon>Candidatus Margulisiibacteriota</taxon>
        <taxon>Candidatus Termititenacia</taxon>
        <taxon>Candidatus Termititenacales</taxon>
        <taxon>Candidatus Termititenacaceae</taxon>
        <taxon>Candidatus Termititenax</taxon>
    </lineage>
</organism>
<evidence type="ECO:0000313" key="1">
    <source>
        <dbReference type="EMBL" id="GBR75081.1"/>
    </source>
</evidence>
<feature type="non-terminal residue" evidence="1">
    <location>
        <position position="35"/>
    </location>
</feature>